<evidence type="ECO:0000313" key="2">
    <source>
        <dbReference type="Proteomes" id="UP001162501"/>
    </source>
</evidence>
<accession>A0AC60A6E6</accession>
<protein>
    <submittedName>
        <fullName evidence="1">Uncharacterized protein</fullName>
    </submittedName>
</protein>
<reference evidence="1" key="1">
    <citation type="submission" date="2023-05" db="EMBL/GenBank/DDBJ databases">
        <authorList>
            <consortium name="ELIXIR-Norway"/>
        </authorList>
    </citation>
    <scope>NUCLEOTIDE SEQUENCE</scope>
</reference>
<sequence length="98" mass="10514">MVGRGQTETVCSIGTWPALREDPLSQGHHSSGPHEGQKAGALPPEWGTSPLSQRHILGRGPAVCPRRAWGAQPTLPTAGPERDHRWTRGRTVESAVPP</sequence>
<proteinExistence type="predicted"/>
<organism evidence="1 2">
    <name type="scientific">Rangifer tarandus platyrhynchus</name>
    <name type="common">Svalbard reindeer</name>
    <dbReference type="NCBI Taxonomy" id="3082113"/>
    <lineage>
        <taxon>Eukaryota</taxon>
        <taxon>Metazoa</taxon>
        <taxon>Chordata</taxon>
        <taxon>Craniata</taxon>
        <taxon>Vertebrata</taxon>
        <taxon>Euteleostomi</taxon>
        <taxon>Mammalia</taxon>
        <taxon>Eutheria</taxon>
        <taxon>Laurasiatheria</taxon>
        <taxon>Artiodactyla</taxon>
        <taxon>Ruminantia</taxon>
        <taxon>Pecora</taxon>
        <taxon>Cervidae</taxon>
        <taxon>Odocoileinae</taxon>
        <taxon>Rangifer</taxon>
    </lineage>
</organism>
<reference evidence="1" key="2">
    <citation type="submission" date="2025-03" db="EMBL/GenBank/DDBJ databases">
        <authorList>
            <consortium name="ELIXIR-Norway"/>
            <consortium name="Elixir Norway"/>
        </authorList>
    </citation>
    <scope>NUCLEOTIDE SEQUENCE</scope>
</reference>
<name>A0AC60A6E6_RANTA</name>
<gene>
    <name evidence="1" type="ORF">MRATA1EN22A_LOCUS27508</name>
</gene>
<dbReference type="EMBL" id="OX596092">
    <property type="protein sequence ID" value="CAN0563357.1"/>
    <property type="molecule type" value="Genomic_DNA"/>
</dbReference>
<evidence type="ECO:0000313" key="1">
    <source>
        <dbReference type="EMBL" id="CAN0563357.1"/>
    </source>
</evidence>
<dbReference type="Proteomes" id="UP001162501">
    <property type="component" value="Chromosome 8"/>
</dbReference>